<keyword evidence="1" id="KW-0812">Transmembrane</keyword>
<evidence type="ECO:0000313" key="3">
    <source>
        <dbReference type="Proteomes" id="UP000064967"/>
    </source>
</evidence>
<keyword evidence="1" id="KW-1133">Transmembrane helix</keyword>
<dbReference type="KEGG" id="llu:AKJ09_00298"/>
<gene>
    <name evidence="2" type="ORF">AKJ09_00298</name>
</gene>
<sequence>MLTLSESRNKLYLGQTAKLDGASIAPNITANAKWVVLAAPSDSAIKTESLQGADTTSPSFKPDVLGQYTLQVSDGVSSSVLVLIEAIDVPVFWRETTFSTPNDGAAVLTAAIATHVGGVYGARDRVIDCPVTSTDDPGRMTFAYSIAAAHVASWGDTWEAPPGQPSRVVVPAVNLDPAHSLTKFSLLAATSQSACSSPDARTLASLDTDAGVPMSGDIPTSEWVWNARFSPDGNRVAFMSDNHGIGRLATIGFDGSGKRELAPTQAEADGGALDPDAATNARVQGGAPLGPLTPRWKDNAHIGWITFHGPTATSNLPMDWELYVVEDKDGAQPELAMRCSNVSPQTFDFLPDGSIVLAGTHEINLDAGTASPTDLLVYKANANKDCELVRNLTNSKTDSDWARDLALSPDKTQVAFLSGTGQGAIFGNNYSLSLATVPVDGSRAPAVVPGAEGGAAPGVGPRWVAGGTALTWGRVVMGAGIFSGIPGGVGGQAAIPVEGGTPRILAEGSSSQTPDGPMHGRIISGIGQGCSVGRGALSSGFMAGSVALGLASLIARRRRRSN</sequence>
<feature type="transmembrane region" description="Helical" evidence="1">
    <location>
        <begin position="536"/>
        <end position="555"/>
    </location>
</feature>
<evidence type="ECO:0000313" key="2">
    <source>
        <dbReference type="EMBL" id="AKU93634.1"/>
    </source>
</evidence>
<dbReference type="EMBL" id="CP012333">
    <property type="protein sequence ID" value="AKU93634.1"/>
    <property type="molecule type" value="Genomic_DNA"/>
</dbReference>
<dbReference type="AlphaFoldDB" id="A0A0K1PKJ7"/>
<proteinExistence type="predicted"/>
<dbReference type="Proteomes" id="UP000064967">
    <property type="component" value="Chromosome"/>
</dbReference>
<name>A0A0K1PKJ7_9BACT</name>
<organism evidence="2 3">
    <name type="scientific">Labilithrix luteola</name>
    <dbReference type="NCBI Taxonomy" id="1391654"/>
    <lineage>
        <taxon>Bacteria</taxon>
        <taxon>Pseudomonadati</taxon>
        <taxon>Myxococcota</taxon>
        <taxon>Polyangia</taxon>
        <taxon>Polyangiales</taxon>
        <taxon>Labilitrichaceae</taxon>
        <taxon>Labilithrix</taxon>
    </lineage>
</organism>
<evidence type="ECO:0000256" key="1">
    <source>
        <dbReference type="SAM" id="Phobius"/>
    </source>
</evidence>
<dbReference type="InterPro" id="IPR011042">
    <property type="entry name" value="6-blade_b-propeller_TolB-like"/>
</dbReference>
<keyword evidence="3" id="KW-1185">Reference proteome</keyword>
<protein>
    <recommendedName>
        <fullName evidence="4">TolB protein</fullName>
    </recommendedName>
</protein>
<evidence type="ECO:0008006" key="4">
    <source>
        <dbReference type="Google" id="ProtNLM"/>
    </source>
</evidence>
<dbReference type="Gene3D" id="2.120.10.30">
    <property type="entry name" value="TolB, C-terminal domain"/>
    <property type="match status" value="2"/>
</dbReference>
<keyword evidence="1" id="KW-0472">Membrane</keyword>
<reference evidence="2 3" key="1">
    <citation type="submission" date="2015-08" db="EMBL/GenBank/DDBJ databases">
        <authorList>
            <person name="Babu N.S."/>
            <person name="Beckwith C.J."/>
            <person name="Beseler K.G."/>
            <person name="Brison A."/>
            <person name="Carone J.V."/>
            <person name="Caskin T.P."/>
            <person name="Diamond M."/>
            <person name="Durham M.E."/>
            <person name="Foxe J.M."/>
            <person name="Go M."/>
            <person name="Henderson B.A."/>
            <person name="Jones I.B."/>
            <person name="McGettigan J.A."/>
            <person name="Micheletti S.J."/>
            <person name="Nasrallah M.E."/>
            <person name="Ortiz D."/>
            <person name="Piller C.R."/>
            <person name="Privatt S.R."/>
            <person name="Schneider S.L."/>
            <person name="Sharp S."/>
            <person name="Smith T.C."/>
            <person name="Stanton J.D."/>
            <person name="Ullery H.E."/>
            <person name="Wilson R.J."/>
            <person name="Serrano M.G."/>
            <person name="Buck G."/>
            <person name="Lee V."/>
            <person name="Wang Y."/>
            <person name="Carvalho R."/>
            <person name="Voegtly L."/>
            <person name="Shi R."/>
            <person name="Duckworth R."/>
            <person name="Johnson A."/>
            <person name="Loviza R."/>
            <person name="Walstead R."/>
            <person name="Shah Z."/>
            <person name="Kiflezghi M."/>
            <person name="Wade K."/>
            <person name="Ball S.L."/>
            <person name="Bradley K.W."/>
            <person name="Asai D.J."/>
            <person name="Bowman C.A."/>
            <person name="Russell D.A."/>
            <person name="Pope W.H."/>
            <person name="Jacobs-Sera D."/>
            <person name="Hendrix R.W."/>
            <person name="Hatfull G.F."/>
        </authorList>
    </citation>
    <scope>NUCLEOTIDE SEQUENCE [LARGE SCALE GENOMIC DNA]</scope>
    <source>
        <strain evidence="2 3">DSM 27648</strain>
    </source>
</reference>
<dbReference type="SUPFAM" id="SSF82171">
    <property type="entry name" value="DPP6 N-terminal domain-like"/>
    <property type="match status" value="1"/>
</dbReference>
<accession>A0A0K1PKJ7</accession>